<keyword evidence="2" id="KW-1185">Reference proteome</keyword>
<dbReference type="EMBL" id="BGZK01001816">
    <property type="protein sequence ID" value="GBP86782.1"/>
    <property type="molecule type" value="Genomic_DNA"/>
</dbReference>
<name>A0A4C1ZH99_EUMVA</name>
<proteinExistence type="predicted"/>
<dbReference type="AlphaFoldDB" id="A0A4C1ZH99"/>
<gene>
    <name evidence="1" type="ORF">EVAR_59228_1</name>
</gene>
<comment type="caution">
    <text evidence="1">The sequence shown here is derived from an EMBL/GenBank/DDBJ whole genome shotgun (WGS) entry which is preliminary data.</text>
</comment>
<sequence>MRICSKRFVNKDTDKHYPFRNFYFESYLIDIITKVFRREDLRGVVFGMAFLKGFLFELRPLQIHTRSSQMAVNAKEVMPSEIHRRRMATEAARDLKSARVHYANESDSRLS</sequence>
<evidence type="ECO:0000313" key="1">
    <source>
        <dbReference type="EMBL" id="GBP86782.1"/>
    </source>
</evidence>
<accession>A0A4C1ZH99</accession>
<evidence type="ECO:0000313" key="2">
    <source>
        <dbReference type="Proteomes" id="UP000299102"/>
    </source>
</evidence>
<organism evidence="1 2">
    <name type="scientific">Eumeta variegata</name>
    <name type="common">Bagworm moth</name>
    <name type="synonym">Eumeta japonica</name>
    <dbReference type="NCBI Taxonomy" id="151549"/>
    <lineage>
        <taxon>Eukaryota</taxon>
        <taxon>Metazoa</taxon>
        <taxon>Ecdysozoa</taxon>
        <taxon>Arthropoda</taxon>
        <taxon>Hexapoda</taxon>
        <taxon>Insecta</taxon>
        <taxon>Pterygota</taxon>
        <taxon>Neoptera</taxon>
        <taxon>Endopterygota</taxon>
        <taxon>Lepidoptera</taxon>
        <taxon>Glossata</taxon>
        <taxon>Ditrysia</taxon>
        <taxon>Tineoidea</taxon>
        <taxon>Psychidae</taxon>
        <taxon>Oiketicinae</taxon>
        <taxon>Eumeta</taxon>
    </lineage>
</organism>
<reference evidence="1 2" key="1">
    <citation type="journal article" date="2019" name="Commun. Biol.">
        <title>The bagworm genome reveals a unique fibroin gene that provides high tensile strength.</title>
        <authorList>
            <person name="Kono N."/>
            <person name="Nakamura H."/>
            <person name="Ohtoshi R."/>
            <person name="Tomita M."/>
            <person name="Numata K."/>
            <person name="Arakawa K."/>
        </authorList>
    </citation>
    <scope>NUCLEOTIDE SEQUENCE [LARGE SCALE GENOMIC DNA]</scope>
</reference>
<protein>
    <submittedName>
        <fullName evidence="1">Uncharacterized protein</fullName>
    </submittedName>
</protein>
<dbReference type="Proteomes" id="UP000299102">
    <property type="component" value="Unassembled WGS sequence"/>
</dbReference>